<dbReference type="NCBIfam" id="NF005119">
    <property type="entry name" value="PRK06552.1"/>
    <property type="match status" value="1"/>
</dbReference>
<keyword evidence="5" id="KW-0119">Carbohydrate metabolism</keyword>
<gene>
    <name evidence="6" type="primary">eda</name>
    <name evidence="6" type="ORF">E2556_02850</name>
</gene>
<name>A0ABY2KJR0_9STAP</name>
<dbReference type="PANTHER" id="PTHR30246">
    <property type="entry name" value="2-KETO-3-DEOXY-6-PHOSPHOGLUCONATE ALDOLASE"/>
    <property type="match status" value="1"/>
</dbReference>
<dbReference type="Pfam" id="PF01081">
    <property type="entry name" value="Aldolase"/>
    <property type="match status" value="1"/>
</dbReference>
<evidence type="ECO:0000256" key="2">
    <source>
        <dbReference type="ARBA" id="ARBA00006906"/>
    </source>
</evidence>
<dbReference type="RefSeq" id="WP_103329905.1">
    <property type="nucleotide sequence ID" value="NZ_PPRD01000103.1"/>
</dbReference>
<dbReference type="Proteomes" id="UP000298482">
    <property type="component" value="Unassembled WGS sequence"/>
</dbReference>
<evidence type="ECO:0000256" key="5">
    <source>
        <dbReference type="ARBA" id="ARBA00023277"/>
    </source>
</evidence>
<dbReference type="PANTHER" id="PTHR30246:SF1">
    <property type="entry name" value="2-DEHYDRO-3-DEOXY-6-PHOSPHOGALACTONATE ALDOLASE-RELATED"/>
    <property type="match status" value="1"/>
</dbReference>
<comment type="caution">
    <text evidence="6">The sequence shown here is derived from an EMBL/GenBank/DDBJ whole genome shotgun (WGS) entry which is preliminary data.</text>
</comment>
<dbReference type="SUPFAM" id="SSF51569">
    <property type="entry name" value="Aldolase"/>
    <property type="match status" value="1"/>
</dbReference>
<evidence type="ECO:0000313" key="7">
    <source>
        <dbReference type="Proteomes" id="UP000298482"/>
    </source>
</evidence>
<comment type="pathway">
    <text evidence="1">Carbohydrate acid metabolism.</text>
</comment>
<comment type="similarity">
    <text evidence="2">Belongs to the KHG/KDPG aldolase family.</text>
</comment>
<evidence type="ECO:0000256" key="1">
    <source>
        <dbReference type="ARBA" id="ARBA00004761"/>
    </source>
</evidence>
<sequence length="212" mass="23225">MKKYETLNRLHENYLVAVVRGNSQEQAVAYIEQIIEGGILNIEVTFTTPQAELVIQEILKKYKEHDVVVGAGTVLDAVTARIAISHGASYIVSPHFDAQIAEICNLYTIPYLPGCGSVTEITEALKSGVDVVKLFPGNLLGAKYIKDVHGPIPHVEMMPSGGVSLDNMNEWYDKGAFAVGIGSALTKQADSDINIVKENTQQFVQKFYEIRG</sequence>
<evidence type="ECO:0000313" key="6">
    <source>
        <dbReference type="EMBL" id="TGA80577.1"/>
    </source>
</evidence>
<accession>A0ABY2KJR0</accession>
<dbReference type="GO" id="GO:0008675">
    <property type="term" value="F:2-dehydro-3-deoxy-phosphogluconate aldolase activity"/>
    <property type="evidence" value="ECO:0007669"/>
    <property type="project" value="UniProtKB-EC"/>
</dbReference>
<organism evidence="6 7">
    <name type="scientific">Staphylococcus croceilyticus</name>
    <dbReference type="NCBI Taxonomy" id="319942"/>
    <lineage>
        <taxon>Bacteria</taxon>
        <taxon>Bacillati</taxon>
        <taxon>Bacillota</taxon>
        <taxon>Bacilli</taxon>
        <taxon>Bacillales</taxon>
        <taxon>Staphylococcaceae</taxon>
        <taxon>Staphylococcus</taxon>
    </lineage>
</organism>
<protein>
    <submittedName>
        <fullName evidence="6">Bifunctional 4-hydroxy-2-oxoglutarate aldolase/2-dehydro-3-deoxy-phosphogluconate aldolase</fullName>
        <ecNumber evidence="6">4.1.2.14</ecNumber>
        <ecNumber evidence="6">4.1.3.16</ecNumber>
    </submittedName>
</protein>
<keyword evidence="4 6" id="KW-0456">Lyase</keyword>
<reference evidence="6 7" key="1">
    <citation type="submission" date="2019-04" db="EMBL/GenBank/DDBJ databases">
        <title>Genomic characterization of Staphylococcus petrasii strains.</title>
        <authorList>
            <person name="Vrbovska V."/>
            <person name="Kovarovic V."/>
            <person name="Maslanova I."/>
            <person name="Indrakova A."/>
            <person name="Petras P."/>
            <person name="Sedo O."/>
            <person name="Svec P."/>
            <person name="Fisarova L."/>
            <person name="Sedlacek I."/>
            <person name="Doskar J."/>
            <person name="Pantucek R."/>
        </authorList>
    </citation>
    <scope>NUCLEOTIDE SEQUENCE [LARGE SCALE GENOMIC DNA]</scope>
    <source>
        <strain evidence="6 7">CCM 8421</strain>
    </source>
</reference>
<dbReference type="CDD" id="cd00452">
    <property type="entry name" value="KDPG_aldolase"/>
    <property type="match status" value="1"/>
</dbReference>
<keyword evidence="7" id="KW-1185">Reference proteome</keyword>
<dbReference type="EC" id="4.1.2.14" evidence="6"/>
<evidence type="ECO:0000256" key="3">
    <source>
        <dbReference type="ARBA" id="ARBA00011233"/>
    </source>
</evidence>
<dbReference type="GO" id="GO:0008700">
    <property type="term" value="F:(R,S)-4-hydroxy-2-oxoglutarate aldolase activity"/>
    <property type="evidence" value="ECO:0007669"/>
    <property type="project" value="UniProtKB-EC"/>
</dbReference>
<dbReference type="NCBIfam" id="TIGR01182">
    <property type="entry name" value="eda"/>
    <property type="match status" value="1"/>
</dbReference>
<dbReference type="InterPro" id="IPR013785">
    <property type="entry name" value="Aldolase_TIM"/>
</dbReference>
<proteinExistence type="inferred from homology"/>
<comment type="subunit">
    <text evidence="3">Homotrimer.</text>
</comment>
<dbReference type="Gene3D" id="3.20.20.70">
    <property type="entry name" value="Aldolase class I"/>
    <property type="match status" value="1"/>
</dbReference>
<dbReference type="EC" id="4.1.3.16" evidence="6"/>
<evidence type="ECO:0000256" key="4">
    <source>
        <dbReference type="ARBA" id="ARBA00023239"/>
    </source>
</evidence>
<dbReference type="InterPro" id="IPR000887">
    <property type="entry name" value="Aldlse_KDPG_KHG"/>
</dbReference>
<dbReference type="EMBL" id="SRJF01000002">
    <property type="protein sequence ID" value="TGA80577.1"/>
    <property type="molecule type" value="Genomic_DNA"/>
</dbReference>